<proteinExistence type="inferred from homology"/>
<protein>
    <recommendedName>
        <fullName evidence="2">mannose-1-phosphate guanylyltransferase</fullName>
        <ecNumber evidence="2">2.7.7.13</ecNumber>
    </recommendedName>
</protein>
<evidence type="ECO:0000259" key="11">
    <source>
        <dbReference type="Pfam" id="PF22640"/>
    </source>
</evidence>
<dbReference type="InterPro" id="IPR029044">
    <property type="entry name" value="Nucleotide-diphossugar_trans"/>
</dbReference>
<evidence type="ECO:0000256" key="5">
    <source>
        <dbReference type="ARBA" id="ARBA00022741"/>
    </source>
</evidence>
<dbReference type="Pfam" id="PF01050">
    <property type="entry name" value="MannoseP_isomer"/>
    <property type="match status" value="1"/>
</dbReference>
<dbReference type="eggNOG" id="COG0662">
    <property type="taxonomic scope" value="Bacteria"/>
</dbReference>
<dbReference type="CDD" id="cd02213">
    <property type="entry name" value="cupin_PMI_typeII_C"/>
    <property type="match status" value="1"/>
</dbReference>
<dbReference type="FunFam" id="2.60.120.10:FF:000032">
    <property type="entry name" value="Mannose-1-phosphate guanylyltransferase/mannose-6-phosphate isomerase"/>
    <property type="match status" value="1"/>
</dbReference>
<evidence type="ECO:0000256" key="3">
    <source>
        <dbReference type="ARBA" id="ARBA00022679"/>
    </source>
</evidence>
<evidence type="ECO:0000256" key="7">
    <source>
        <dbReference type="ARBA" id="ARBA00047343"/>
    </source>
</evidence>
<dbReference type="Gene3D" id="2.60.120.10">
    <property type="entry name" value="Jelly Rolls"/>
    <property type="match status" value="1"/>
</dbReference>
<evidence type="ECO:0000259" key="9">
    <source>
        <dbReference type="Pfam" id="PF00483"/>
    </source>
</evidence>
<reference evidence="12 13" key="1">
    <citation type="journal article" date="2012" name="J. Bacteriol.">
        <title>Draft Genome Sequence of the Purple Photosynthetic Bacterium Phaeospirillum molischianum DSM120, a Particularly Versatile Bacterium.</title>
        <authorList>
            <person name="Duquesne K."/>
            <person name="Prima V."/>
            <person name="Ji B."/>
            <person name="Rouy Z."/>
            <person name="Medigue C."/>
            <person name="Talla E."/>
            <person name="Sturgis J.N."/>
        </authorList>
    </citation>
    <scope>NUCLEOTIDE SEQUENCE [LARGE SCALE GENOMIC DNA]</scope>
    <source>
        <strain evidence="13">DSM120</strain>
    </source>
</reference>
<dbReference type="NCBIfam" id="TIGR01479">
    <property type="entry name" value="GMP_PMI"/>
    <property type="match status" value="1"/>
</dbReference>
<keyword evidence="13" id="KW-1185">Reference proteome</keyword>
<dbReference type="SUPFAM" id="SSF51182">
    <property type="entry name" value="RmlC-like cupins"/>
    <property type="match status" value="1"/>
</dbReference>
<accession>H8FX13</accession>
<dbReference type="EC" id="2.7.7.13" evidence="2"/>
<name>H8FX13_MAGML</name>
<dbReference type="InterPro" id="IPR051161">
    <property type="entry name" value="Mannose-6P_isomerase_type2"/>
</dbReference>
<dbReference type="FunFam" id="3.90.550.10:FF:000046">
    <property type="entry name" value="Mannose-1-phosphate guanylyltransferase (GDP)"/>
    <property type="match status" value="1"/>
</dbReference>
<evidence type="ECO:0000259" key="10">
    <source>
        <dbReference type="Pfam" id="PF01050"/>
    </source>
</evidence>
<dbReference type="Pfam" id="PF22640">
    <property type="entry name" value="ManC_GMP_beta-helix"/>
    <property type="match status" value="1"/>
</dbReference>
<dbReference type="Gene3D" id="3.90.550.10">
    <property type="entry name" value="Spore Coat Polysaccharide Biosynthesis Protein SpsA, Chain A"/>
    <property type="match status" value="1"/>
</dbReference>
<evidence type="ECO:0000256" key="6">
    <source>
        <dbReference type="ARBA" id="ARBA00023134"/>
    </source>
</evidence>
<dbReference type="CDD" id="cd02509">
    <property type="entry name" value="GDP-M1P_Guanylyltransferase"/>
    <property type="match status" value="1"/>
</dbReference>
<keyword evidence="5" id="KW-0547">Nucleotide-binding</keyword>
<dbReference type="GO" id="GO:0004475">
    <property type="term" value="F:mannose-1-phosphate guanylyltransferase (GTP) activity"/>
    <property type="evidence" value="ECO:0007669"/>
    <property type="project" value="UniProtKB-EC"/>
</dbReference>
<dbReference type="InterPro" id="IPR011051">
    <property type="entry name" value="RmlC_Cupin_sf"/>
</dbReference>
<dbReference type="Proteomes" id="UP000004169">
    <property type="component" value="Unassembled WGS sequence"/>
</dbReference>
<dbReference type="InterPro" id="IPR005835">
    <property type="entry name" value="NTP_transferase_dom"/>
</dbReference>
<dbReference type="AlphaFoldDB" id="H8FX13"/>
<dbReference type="GO" id="GO:0009298">
    <property type="term" value="P:GDP-mannose biosynthetic process"/>
    <property type="evidence" value="ECO:0007669"/>
    <property type="project" value="TreeGrafter"/>
</dbReference>
<evidence type="ECO:0000256" key="4">
    <source>
        <dbReference type="ARBA" id="ARBA00022695"/>
    </source>
</evidence>
<evidence type="ECO:0000313" key="13">
    <source>
        <dbReference type="Proteomes" id="UP000004169"/>
    </source>
</evidence>
<dbReference type="EMBL" id="CAHP01000047">
    <property type="protein sequence ID" value="CCG42901.1"/>
    <property type="molecule type" value="Genomic_DNA"/>
</dbReference>
<comment type="similarity">
    <text evidence="1 8">Belongs to the mannose-6-phosphate isomerase type 2 family.</text>
</comment>
<sequence length="469" mass="51783">MLVPTILCGGSGSRLWPVSRELDPKPFIALPDGQTLLQKSYVLGAGLPDVREVITITRQSLFFRVESEIRQLAGTKPDLTFILEPFGRNTAAAVAASALYVAQTHGEDTVQLILAADHLITDPVAFAGAVAQAEALARNGKIVTFGIQPDAPETGYGYIEANGTDILRFVEKPSLEKAEEFVRSGRFFWNSGMFCFTAGTMLRELAEHCPDVLEATRVSIEAAMAATKDKRVIEFDPRLFERVRDTSIDIAVMEKSQRGAVVACDIGWSDIGSWDALSALLPADANGNRLQGDVLIEDSKNCFIQSAGRLFGVLGVEDLIVVDTPDAVLITHKDRTQDVKRLFTELKRRNHESHKMHLTVHRPWGTYTVLDEGERHKIKRITVKPGARLSLQAHHHRSEHWIVVAGMAKVTNGDKEMLVGPNQSTYIPAGCLHRLENPGILDLSMIEVQSGDYLGEDDIVRYEDLYGRC</sequence>
<dbReference type="PANTHER" id="PTHR46390">
    <property type="entry name" value="MANNOSE-1-PHOSPHATE GUANYLYLTRANSFERASE"/>
    <property type="match status" value="1"/>
</dbReference>
<feature type="domain" description="Nucleotidyl transferase" evidence="9">
    <location>
        <begin position="4"/>
        <end position="280"/>
    </location>
</feature>
<dbReference type="InterPro" id="IPR049577">
    <property type="entry name" value="GMPP_N"/>
</dbReference>
<dbReference type="STRING" id="1150626.PHAMO_510015"/>
<dbReference type="InterPro" id="IPR014710">
    <property type="entry name" value="RmlC-like_jellyroll"/>
</dbReference>
<evidence type="ECO:0000256" key="1">
    <source>
        <dbReference type="ARBA" id="ARBA00006115"/>
    </source>
</evidence>
<dbReference type="InterPro" id="IPR001538">
    <property type="entry name" value="Man6P_isomerase-2_C"/>
</dbReference>
<dbReference type="GO" id="GO:0005525">
    <property type="term" value="F:GTP binding"/>
    <property type="evidence" value="ECO:0007669"/>
    <property type="project" value="UniProtKB-KW"/>
</dbReference>
<keyword evidence="3 12" id="KW-0808">Transferase</keyword>
<dbReference type="GO" id="GO:0000271">
    <property type="term" value="P:polysaccharide biosynthetic process"/>
    <property type="evidence" value="ECO:0007669"/>
    <property type="project" value="InterPro"/>
</dbReference>
<dbReference type="eggNOG" id="COG0836">
    <property type="taxonomic scope" value="Bacteria"/>
</dbReference>
<organism evidence="12 13">
    <name type="scientific">Magnetospirillum molischianum DSM 120</name>
    <dbReference type="NCBI Taxonomy" id="1150626"/>
    <lineage>
        <taxon>Bacteria</taxon>
        <taxon>Pseudomonadati</taxon>
        <taxon>Pseudomonadota</taxon>
        <taxon>Alphaproteobacteria</taxon>
        <taxon>Rhodospirillales</taxon>
        <taxon>Rhodospirillaceae</taxon>
        <taxon>Magnetospirillum</taxon>
    </lineage>
</organism>
<comment type="catalytic activity">
    <reaction evidence="7">
        <text>alpha-D-mannose 1-phosphate + GTP + H(+) = GDP-alpha-D-mannose + diphosphate</text>
        <dbReference type="Rhea" id="RHEA:15229"/>
        <dbReference type="ChEBI" id="CHEBI:15378"/>
        <dbReference type="ChEBI" id="CHEBI:33019"/>
        <dbReference type="ChEBI" id="CHEBI:37565"/>
        <dbReference type="ChEBI" id="CHEBI:57527"/>
        <dbReference type="ChEBI" id="CHEBI:58409"/>
        <dbReference type="EC" id="2.7.7.13"/>
    </reaction>
</comment>
<dbReference type="SUPFAM" id="SSF53448">
    <property type="entry name" value="Nucleotide-diphospho-sugar transferases"/>
    <property type="match status" value="1"/>
</dbReference>
<gene>
    <name evidence="12" type="primary">manC</name>
    <name evidence="12" type="ORF">PHAMO_510015</name>
</gene>
<keyword evidence="6" id="KW-0342">GTP-binding</keyword>
<feature type="domain" description="MannoseP isomerase/GMP-like beta-helix" evidence="11">
    <location>
        <begin position="298"/>
        <end position="346"/>
    </location>
</feature>
<keyword evidence="4 12" id="KW-0548">Nucleotidyltransferase</keyword>
<feature type="domain" description="Mannose-6-phosphate isomerase type II C-terminal" evidence="10">
    <location>
        <begin position="350"/>
        <end position="464"/>
    </location>
</feature>
<evidence type="ECO:0000313" key="12">
    <source>
        <dbReference type="EMBL" id="CCG42901.1"/>
    </source>
</evidence>
<comment type="caution">
    <text evidence="12">The sequence shown here is derived from an EMBL/GenBank/DDBJ whole genome shotgun (WGS) entry which is preliminary data.</text>
</comment>
<dbReference type="Pfam" id="PF00483">
    <property type="entry name" value="NTP_transferase"/>
    <property type="match status" value="1"/>
</dbReference>
<dbReference type="InterPro" id="IPR054566">
    <property type="entry name" value="ManC/GMP-like_b-helix"/>
</dbReference>
<evidence type="ECO:0000256" key="8">
    <source>
        <dbReference type="RuleBase" id="RU004190"/>
    </source>
</evidence>
<dbReference type="InterPro" id="IPR006375">
    <property type="entry name" value="Man1P_GuaTrfase/Man6P_Isoase"/>
</dbReference>
<evidence type="ECO:0000256" key="2">
    <source>
        <dbReference type="ARBA" id="ARBA00012387"/>
    </source>
</evidence>
<dbReference type="PANTHER" id="PTHR46390:SF1">
    <property type="entry name" value="MANNOSE-1-PHOSPHATE GUANYLYLTRANSFERASE"/>
    <property type="match status" value="1"/>
</dbReference>